<dbReference type="InterPro" id="IPR023631">
    <property type="entry name" value="Amidase_dom"/>
</dbReference>
<feature type="domain" description="Amidase" evidence="1">
    <location>
        <begin position="36"/>
        <end position="469"/>
    </location>
</feature>
<evidence type="ECO:0000259" key="1">
    <source>
        <dbReference type="Pfam" id="PF01425"/>
    </source>
</evidence>
<keyword evidence="3" id="KW-1185">Reference proteome</keyword>
<gene>
    <name evidence="2" type="ORF">CEY11_23985</name>
</gene>
<dbReference type="EMBL" id="NJIH01000019">
    <property type="protein sequence ID" value="OWT53780.1"/>
    <property type="molecule type" value="Genomic_DNA"/>
</dbReference>
<evidence type="ECO:0000313" key="3">
    <source>
        <dbReference type="Proteomes" id="UP000214603"/>
    </source>
</evidence>
<evidence type="ECO:0000313" key="2">
    <source>
        <dbReference type="EMBL" id="OWT53780.1"/>
    </source>
</evidence>
<dbReference type="RefSeq" id="WP_088605960.1">
    <property type="nucleotide sequence ID" value="NZ_NJIH01000019.1"/>
</dbReference>
<organism evidence="2 3">
    <name type="scientific">Candidimonas nitroreducens</name>
    <dbReference type="NCBI Taxonomy" id="683354"/>
    <lineage>
        <taxon>Bacteria</taxon>
        <taxon>Pseudomonadati</taxon>
        <taxon>Pseudomonadota</taxon>
        <taxon>Betaproteobacteria</taxon>
        <taxon>Burkholderiales</taxon>
        <taxon>Alcaligenaceae</taxon>
        <taxon>Candidimonas</taxon>
    </lineage>
</organism>
<accession>A0A225M0Q1</accession>
<dbReference type="Pfam" id="PF01425">
    <property type="entry name" value="Amidase"/>
    <property type="match status" value="1"/>
</dbReference>
<dbReference type="SUPFAM" id="SSF75304">
    <property type="entry name" value="Amidase signature (AS) enzymes"/>
    <property type="match status" value="1"/>
</dbReference>
<dbReference type="InterPro" id="IPR036928">
    <property type="entry name" value="AS_sf"/>
</dbReference>
<dbReference type="Proteomes" id="UP000214603">
    <property type="component" value="Unassembled WGS sequence"/>
</dbReference>
<dbReference type="OrthoDB" id="8576090at2"/>
<dbReference type="Gene3D" id="3.90.1300.10">
    <property type="entry name" value="Amidase signature (AS) domain"/>
    <property type="match status" value="1"/>
</dbReference>
<sequence length="496" mass="53512">MNMTLGQGENCTAALHTMTACELIDAIRTRRLSSLEATRYFIDRIERLDPGINAVPVRDFDRALEAARQADSALGRGHACGALHGLPMTVKESFFVEGLPTTLGNPAWASNMAAADSTTIRKVRKAGAIILGKSNVPLMCADWQSSNSVYGVTHNPWRHNYSPGGSSGGAAAALAMGLSPMELGSDRAGSIRVPAAFCGVYGHKPTWGAVSGLGDSPHGHVSASDIATAGPMGKSAQDLAIFLRVLAQGGDSPMDIRSMELPPPRAATLKDYRIAVWPGDPAVKTSEEITAKLTNLLGSLGGLCRSTTRFQPFFDPAQARKVYSILRTAAVVTGKSVGMLDEYRKIAQSHPEETSVLGRHARAALIAHHEWAGHNEWRNRLRAAWREFFSRWDILICPATLRDAFPIYPDNAPETRTLQVDGEEIDYYDQEFWPGIIGMCYLPSTSMPLGLSRQGLPVGVQVVAAEGYDFDAIHVAGLLQHELFPGPLMTPSEPQG</sequence>
<dbReference type="PANTHER" id="PTHR43372">
    <property type="entry name" value="FATTY-ACID AMIDE HYDROLASE"/>
    <property type="match status" value="1"/>
</dbReference>
<protein>
    <recommendedName>
        <fullName evidence="1">Amidase domain-containing protein</fullName>
    </recommendedName>
</protein>
<dbReference type="PANTHER" id="PTHR43372:SF4">
    <property type="entry name" value="FATTY-ACID AMIDE HYDROLASE 2"/>
    <property type="match status" value="1"/>
</dbReference>
<proteinExistence type="predicted"/>
<dbReference type="AlphaFoldDB" id="A0A225M0Q1"/>
<reference evidence="3" key="1">
    <citation type="submission" date="2017-06" db="EMBL/GenBank/DDBJ databases">
        <title>Herbaspirillum phytohormonus sp. nov., isolated from the root nodule of Robinia pseudoacacia in lead-zinc mine.</title>
        <authorList>
            <person name="Fan M."/>
            <person name="Lin Y."/>
        </authorList>
    </citation>
    <scope>NUCLEOTIDE SEQUENCE [LARGE SCALE GENOMIC DNA]</scope>
    <source>
        <strain evidence="3">SC-089</strain>
    </source>
</reference>
<name>A0A225M0Q1_9BURK</name>
<dbReference type="GO" id="GO:0012505">
    <property type="term" value="C:endomembrane system"/>
    <property type="evidence" value="ECO:0007669"/>
    <property type="project" value="TreeGrafter"/>
</dbReference>
<dbReference type="InterPro" id="IPR052739">
    <property type="entry name" value="FAAH2"/>
</dbReference>
<comment type="caution">
    <text evidence="2">The sequence shown here is derived from an EMBL/GenBank/DDBJ whole genome shotgun (WGS) entry which is preliminary data.</text>
</comment>